<dbReference type="EMBL" id="SNRY01000511">
    <property type="protein sequence ID" value="KAA6339737.1"/>
    <property type="molecule type" value="Genomic_DNA"/>
</dbReference>
<dbReference type="AlphaFoldDB" id="A0A5J4S0Q4"/>
<sequence>MRISEIKEYVNIAYTNLEYKINSNGNGIFNLVGIQELKIAIDSLCKANIIKVEQDKLYEQILSSVSGYLTYNSQQIVDVRKELENLDYMIDKLHSWVNEYMPDAEDETTVYIKLPEIVDMDNLLKVTTMLQKAFPRVVSEIGGEVKIKRIEYGTDWVVISVGIVSATKLIMYIANCASKIAQKIIQTKSFYKQYELHKMQVEILDGIKKANEVILQNEMRQYAEQIEKDNYSDSDTDNERIERLRVAISETAKIIEAGGEIYPPKILSANESIRNNTPDYQKLLSLRVPKELLSRNEDIKNENEQP</sequence>
<gene>
    <name evidence="1" type="ORF">EZS27_012335</name>
</gene>
<proteinExistence type="predicted"/>
<reference evidence="1" key="1">
    <citation type="submission" date="2019-03" db="EMBL/GenBank/DDBJ databases">
        <title>Single cell metagenomics reveals metabolic interactions within the superorganism composed of flagellate Streblomastix strix and complex community of Bacteroidetes bacteria on its surface.</title>
        <authorList>
            <person name="Treitli S.C."/>
            <person name="Kolisko M."/>
            <person name="Husnik F."/>
            <person name="Keeling P."/>
            <person name="Hampl V."/>
        </authorList>
    </citation>
    <scope>NUCLEOTIDE SEQUENCE</scope>
    <source>
        <strain evidence="1">STM</strain>
    </source>
</reference>
<comment type="caution">
    <text evidence="1">The sequence shown here is derived from an EMBL/GenBank/DDBJ whole genome shotgun (WGS) entry which is preliminary data.</text>
</comment>
<evidence type="ECO:0000313" key="1">
    <source>
        <dbReference type="EMBL" id="KAA6339737.1"/>
    </source>
</evidence>
<name>A0A5J4S0Q4_9ZZZZ</name>
<protein>
    <submittedName>
        <fullName evidence="1">Uncharacterized protein</fullName>
    </submittedName>
</protein>
<organism evidence="1">
    <name type="scientific">termite gut metagenome</name>
    <dbReference type="NCBI Taxonomy" id="433724"/>
    <lineage>
        <taxon>unclassified sequences</taxon>
        <taxon>metagenomes</taxon>
        <taxon>organismal metagenomes</taxon>
    </lineage>
</organism>
<accession>A0A5J4S0Q4</accession>